<evidence type="ECO:0000256" key="1">
    <source>
        <dbReference type="PROSITE-ProRule" id="PRU00047"/>
    </source>
</evidence>
<gene>
    <name evidence="4" type="ORF">QVD17_33607</name>
</gene>
<dbReference type="EMBL" id="JAUHHV010000009">
    <property type="protein sequence ID" value="KAK1412391.1"/>
    <property type="molecule type" value="Genomic_DNA"/>
</dbReference>
<name>A0AAD8K145_TARER</name>
<evidence type="ECO:0000256" key="2">
    <source>
        <dbReference type="SAM" id="MobiDB-lite"/>
    </source>
</evidence>
<dbReference type="GO" id="GO:0003779">
    <property type="term" value="F:actin binding"/>
    <property type="evidence" value="ECO:0007669"/>
    <property type="project" value="InterPro"/>
</dbReference>
<dbReference type="PANTHER" id="PTHR35317:SF41">
    <property type="entry name" value="RNA-DIRECTED DNA POLYMERASE"/>
    <property type="match status" value="1"/>
</dbReference>
<protein>
    <recommendedName>
        <fullName evidence="3">CCHC-type domain-containing protein</fullName>
    </recommendedName>
</protein>
<dbReference type="GO" id="GO:0003676">
    <property type="term" value="F:nucleic acid binding"/>
    <property type="evidence" value="ECO:0007669"/>
    <property type="project" value="InterPro"/>
</dbReference>
<feature type="domain" description="CCHC-type" evidence="3">
    <location>
        <begin position="253"/>
        <end position="269"/>
    </location>
</feature>
<keyword evidence="1" id="KW-0479">Metal-binding</keyword>
<keyword evidence="1" id="KW-0863">Zinc-finger</keyword>
<dbReference type="InterPro" id="IPR008954">
    <property type="entry name" value="Moesin_tail_sf"/>
</dbReference>
<dbReference type="PANTHER" id="PTHR35317">
    <property type="entry name" value="OS04G0629600 PROTEIN"/>
    <property type="match status" value="1"/>
</dbReference>
<reference evidence="4" key="1">
    <citation type="journal article" date="2023" name="bioRxiv">
        <title>Improved chromosome-level genome assembly for marigold (Tagetes erecta).</title>
        <authorList>
            <person name="Jiang F."/>
            <person name="Yuan L."/>
            <person name="Wang S."/>
            <person name="Wang H."/>
            <person name="Xu D."/>
            <person name="Wang A."/>
            <person name="Fan W."/>
        </authorList>
    </citation>
    <scope>NUCLEOTIDE SEQUENCE</scope>
    <source>
        <strain evidence="4">WSJ</strain>
        <tissue evidence="4">Leaf</tissue>
    </source>
</reference>
<evidence type="ECO:0000313" key="4">
    <source>
        <dbReference type="EMBL" id="KAK1412391.1"/>
    </source>
</evidence>
<evidence type="ECO:0000313" key="5">
    <source>
        <dbReference type="Proteomes" id="UP001229421"/>
    </source>
</evidence>
<dbReference type="GO" id="GO:0008270">
    <property type="term" value="F:zinc ion binding"/>
    <property type="evidence" value="ECO:0007669"/>
    <property type="project" value="UniProtKB-KW"/>
</dbReference>
<dbReference type="SMART" id="SM00343">
    <property type="entry name" value="ZnF_C2HC"/>
    <property type="match status" value="1"/>
</dbReference>
<feature type="region of interest" description="Disordered" evidence="2">
    <location>
        <begin position="221"/>
        <end position="249"/>
    </location>
</feature>
<dbReference type="Pfam" id="PF00098">
    <property type="entry name" value="zf-CCHC"/>
    <property type="match status" value="1"/>
</dbReference>
<keyword evidence="5" id="KW-1185">Reference proteome</keyword>
<proteinExistence type="predicted"/>
<feature type="compositionally biased region" description="Basic and acidic residues" evidence="2">
    <location>
        <begin position="234"/>
        <end position="249"/>
    </location>
</feature>
<comment type="caution">
    <text evidence="4">The sequence shown here is derived from an EMBL/GenBank/DDBJ whole genome shotgun (WGS) entry which is preliminary data.</text>
</comment>
<sequence length="287" mass="32695">MAENSGTVAVTVKEQGNVPLQCPKLTETNYTMWSIMIETVLRAYGLWDAVDPVTGATVDEKKNYTTKAIILQTLPEDVFLQVAKHKDVKEVWESIRVRYLGADRVQKARLQTLRSELEKLKMKDNDTLNDFSGKISAIVAKFKTLGSNLDEEVIVRKFLNSMPKKYLPIVASIEQYSDLETMTFEDVVGRLKAFEERLKSHDEKDEDQVKLLFTNKEHDDRHYGRGRGRGRGFGRGERGRGRSSGRGDKSGYRCYECGAFGHFANECTKWNDKNEANLIEMEEPALL</sequence>
<dbReference type="Pfam" id="PF14223">
    <property type="entry name" value="Retrotran_gag_2"/>
    <property type="match status" value="1"/>
</dbReference>
<dbReference type="Gene3D" id="4.10.60.10">
    <property type="entry name" value="Zinc finger, CCHC-type"/>
    <property type="match status" value="1"/>
</dbReference>
<keyword evidence="1" id="KW-0862">Zinc</keyword>
<dbReference type="AlphaFoldDB" id="A0AAD8K145"/>
<dbReference type="InterPro" id="IPR001878">
    <property type="entry name" value="Znf_CCHC"/>
</dbReference>
<dbReference type="Proteomes" id="UP001229421">
    <property type="component" value="Unassembled WGS sequence"/>
</dbReference>
<accession>A0AAD8K145</accession>
<organism evidence="4 5">
    <name type="scientific">Tagetes erecta</name>
    <name type="common">African marigold</name>
    <dbReference type="NCBI Taxonomy" id="13708"/>
    <lineage>
        <taxon>Eukaryota</taxon>
        <taxon>Viridiplantae</taxon>
        <taxon>Streptophyta</taxon>
        <taxon>Embryophyta</taxon>
        <taxon>Tracheophyta</taxon>
        <taxon>Spermatophyta</taxon>
        <taxon>Magnoliopsida</taxon>
        <taxon>eudicotyledons</taxon>
        <taxon>Gunneridae</taxon>
        <taxon>Pentapetalae</taxon>
        <taxon>asterids</taxon>
        <taxon>campanulids</taxon>
        <taxon>Asterales</taxon>
        <taxon>Asteraceae</taxon>
        <taxon>Asteroideae</taxon>
        <taxon>Heliantheae alliance</taxon>
        <taxon>Tageteae</taxon>
        <taxon>Tagetes</taxon>
    </lineage>
</organism>
<evidence type="ECO:0000259" key="3">
    <source>
        <dbReference type="PROSITE" id="PS50158"/>
    </source>
</evidence>
<dbReference type="SUPFAM" id="SSF48678">
    <property type="entry name" value="Moesin tail domain"/>
    <property type="match status" value="1"/>
</dbReference>
<dbReference type="SUPFAM" id="SSF57756">
    <property type="entry name" value="Retrovirus zinc finger-like domains"/>
    <property type="match status" value="1"/>
</dbReference>
<dbReference type="PROSITE" id="PS50158">
    <property type="entry name" value="ZF_CCHC"/>
    <property type="match status" value="1"/>
</dbReference>
<dbReference type="InterPro" id="IPR036875">
    <property type="entry name" value="Znf_CCHC_sf"/>
</dbReference>